<dbReference type="EMBL" id="AHAM01000025">
    <property type="protein sequence ID" value="EHK58861.1"/>
    <property type="molecule type" value="Genomic_DNA"/>
</dbReference>
<reference evidence="1 2" key="1">
    <citation type="journal article" date="2012" name="J. Bacteriol.">
        <title>Draft Genome Sequence of Mesorhizobium alhagi CCNWXJ12-2T, a Novel Salt-Resistant Species Isolated from the Desert of Northwestern China.</title>
        <authorList>
            <person name="Zhou M."/>
            <person name="Chen W."/>
            <person name="Chen H."/>
            <person name="Wei G."/>
        </authorList>
    </citation>
    <scope>NUCLEOTIDE SEQUENCE [LARGE SCALE GENOMIC DNA]</scope>
    <source>
        <strain evidence="1 2">CCNWXJ12-2</strain>
    </source>
</reference>
<evidence type="ECO:0000313" key="2">
    <source>
        <dbReference type="Proteomes" id="UP000003250"/>
    </source>
</evidence>
<feature type="non-terminal residue" evidence="1">
    <location>
        <position position="1"/>
    </location>
</feature>
<name>H0HK86_9HYPH</name>
<sequence length="32" mass="3390">REVMAGAAMPAVNLAVPLQVDARAADNWDEAH</sequence>
<accession>H0HK86</accession>
<keyword evidence="2" id="KW-1185">Reference proteome</keyword>
<protein>
    <submittedName>
        <fullName evidence="1">DNA polymerase I</fullName>
    </submittedName>
</protein>
<organism evidence="1 2">
    <name type="scientific">Mesorhizobium alhagi CCNWXJ12-2</name>
    <dbReference type="NCBI Taxonomy" id="1107882"/>
    <lineage>
        <taxon>Bacteria</taxon>
        <taxon>Pseudomonadati</taxon>
        <taxon>Pseudomonadota</taxon>
        <taxon>Alphaproteobacteria</taxon>
        <taxon>Hyphomicrobiales</taxon>
        <taxon>Phyllobacteriaceae</taxon>
        <taxon>Allomesorhizobium</taxon>
    </lineage>
</organism>
<evidence type="ECO:0000313" key="1">
    <source>
        <dbReference type="EMBL" id="EHK58861.1"/>
    </source>
</evidence>
<dbReference type="AlphaFoldDB" id="H0HK86"/>
<dbReference type="Proteomes" id="UP000003250">
    <property type="component" value="Unassembled WGS sequence"/>
</dbReference>
<proteinExistence type="predicted"/>
<gene>
    <name evidence="1" type="ORF">MAXJ12_02706</name>
</gene>